<keyword evidence="4" id="KW-0812">Transmembrane</keyword>
<comment type="subcellular location">
    <subcellularLocation>
        <location evidence="1">Membrane</location>
        <topology evidence="1">Single-pass membrane protein</topology>
    </subcellularLocation>
</comment>
<keyword evidence="6" id="KW-0472">Membrane</keyword>
<dbReference type="InterPro" id="IPR029044">
    <property type="entry name" value="Nucleotide-diphossugar_trans"/>
</dbReference>
<dbReference type="SUPFAM" id="SSF53448">
    <property type="entry name" value="Nucleotide-diphospho-sugar transferases"/>
    <property type="match status" value="1"/>
</dbReference>
<evidence type="ECO:0000256" key="4">
    <source>
        <dbReference type="ARBA" id="ARBA00022692"/>
    </source>
</evidence>
<evidence type="ECO:0000256" key="6">
    <source>
        <dbReference type="ARBA" id="ARBA00023136"/>
    </source>
</evidence>
<reference evidence="7 8" key="1">
    <citation type="submission" date="2019-05" db="EMBL/GenBank/DDBJ databases">
        <title>Ruegeria sp. nov., isolated from tidal flat.</title>
        <authorList>
            <person name="Kim W."/>
        </authorList>
    </citation>
    <scope>NUCLEOTIDE SEQUENCE [LARGE SCALE GENOMIC DNA]</scope>
    <source>
        <strain evidence="7 8">CAU 1488</strain>
    </source>
</reference>
<keyword evidence="5" id="KW-1133">Transmembrane helix</keyword>
<evidence type="ECO:0000256" key="5">
    <source>
        <dbReference type="ARBA" id="ARBA00022989"/>
    </source>
</evidence>
<dbReference type="Proteomes" id="UP001193035">
    <property type="component" value="Unassembled WGS sequence"/>
</dbReference>
<comment type="caution">
    <text evidence="7">The sequence shown here is derived from an EMBL/GenBank/DDBJ whole genome shotgun (WGS) entry which is preliminary data.</text>
</comment>
<keyword evidence="2" id="KW-0328">Glycosyltransferase</keyword>
<dbReference type="Pfam" id="PF01697">
    <property type="entry name" value="Glyco_transf_92"/>
    <property type="match status" value="1"/>
</dbReference>
<organism evidence="7 8">
    <name type="scientific">Ruegeria sediminis</name>
    <dbReference type="NCBI Taxonomy" id="2583820"/>
    <lineage>
        <taxon>Bacteria</taxon>
        <taxon>Pseudomonadati</taxon>
        <taxon>Pseudomonadota</taxon>
        <taxon>Alphaproteobacteria</taxon>
        <taxon>Rhodobacterales</taxon>
        <taxon>Roseobacteraceae</taxon>
        <taxon>Ruegeria</taxon>
    </lineage>
</organism>
<gene>
    <name evidence="7" type="ORF">FGK63_17285</name>
</gene>
<dbReference type="EMBL" id="VCPD01000007">
    <property type="protein sequence ID" value="TMV04835.1"/>
    <property type="molecule type" value="Genomic_DNA"/>
</dbReference>
<evidence type="ECO:0000256" key="1">
    <source>
        <dbReference type="ARBA" id="ARBA00004167"/>
    </source>
</evidence>
<accession>A0ABY2WTI5</accession>
<sequence>MNSLTYWIKSWNARRKNERTRKRRERQKVHYPHRLCVLGILKNEAFNIREWVEHYAGQGAEKVFLIDNGSTDGSLERIADHVASGLVETISLPQPHKQIHHYWTAFQHFRIAERCEWMVIADLDEFWFCKDGGGLSDALAEYQDYDVIYANWSQFGTSGFVDHPDSLRRQLVWKKPQLGPHNCKKYLARTSVPTKSLDIRLHKIMGADSSRTISDNIRFQINHYQVQSRKFWTEVKMTRGDADRFHQDDMRRIEFLEAYDRECTEQDTLLAGMIR</sequence>
<protein>
    <recommendedName>
        <fullName evidence="9">Glycosyltransferase family 2 protein</fullName>
    </recommendedName>
</protein>
<dbReference type="PANTHER" id="PTHR21461:SF69">
    <property type="entry name" value="GLYCOSYLTRANSFERASE FAMILY 92 PROTEIN"/>
    <property type="match status" value="1"/>
</dbReference>
<dbReference type="CDD" id="cd00761">
    <property type="entry name" value="Glyco_tranf_GTA_type"/>
    <property type="match status" value="1"/>
</dbReference>
<keyword evidence="8" id="KW-1185">Reference proteome</keyword>
<dbReference type="Gene3D" id="3.90.550.10">
    <property type="entry name" value="Spore Coat Polysaccharide Biosynthesis Protein SpsA, Chain A"/>
    <property type="match status" value="1"/>
</dbReference>
<evidence type="ECO:0000256" key="3">
    <source>
        <dbReference type="ARBA" id="ARBA00022679"/>
    </source>
</evidence>
<evidence type="ECO:0008006" key="9">
    <source>
        <dbReference type="Google" id="ProtNLM"/>
    </source>
</evidence>
<keyword evidence="3" id="KW-0808">Transferase</keyword>
<name>A0ABY2WTI5_9RHOB</name>
<proteinExistence type="predicted"/>
<evidence type="ECO:0000313" key="8">
    <source>
        <dbReference type="Proteomes" id="UP001193035"/>
    </source>
</evidence>
<evidence type="ECO:0000313" key="7">
    <source>
        <dbReference type="EMBL" id="TMV04835.1"/>
    </source>
</evidence>
<dbReference type="PANTHER" id="PTHR21461">
    <property type="entry name" value="GLYCOSYLTRANSFERASE FAMILY 92 PROTEIN"/>
    <property type="match status" value="1"/>
</dbReference>
<evidence type="ECO:0000256" key="2">
    <source>
        <dbReference type="ARBA" id="ARBA00022676"/>
    </source>
</evidence>
<dbReference type="InterPro" id="IPR008166">
    <property type="entry name" value="Glyco_transf_92"/>
</dbReference>